<dbReference type="Gene3D" id="3.30.420.10">
    <property type="entry name" value="Ribonuclease H-like superfamily/Ribonuclease H"/>
    <property type="match status" value="1"/>
</dbReference>
<comment type="similarity">
    <text evidence="1">Belongs to the DNA polymerase type-B family.</text>
</comment>
<dbReference type="GO" id="GO:0000166">
    <property type="term" value="F:nucleotide binding"/>
    <property type="evidence" value="ECO:0007669"/>
    <property type="project" value="InterPro"/>
</dbReference>
<evidence type="ECO:0000256" key="4">
    <source>
        <dbReference type="ARBA" id="ARBA00022695"/>
    </source>
</evidence>
<dbReference type="PANTHER" id="PTHR10322:SF23">
    <property type="entry name" value="DNA POLYMERASE DELTA CATALYTIC SUBUNIT"/>
    <property type="match status" value="1"/>
</dbReference>
<reference evidence="9" key="1">
    <citation type="submission" date="2021-06" db="EMBL/GenBank/DDBJ databases">
        <authorList>
            <person name="Kallberg Y."/>
            <person name="Tangrot J."/>
            <person name="Rosling A."/>
        </authorList>
    </citation>
    <scope>NUCLEOTIDE SEQUENCE</scope>
    <source>
        <strain evidence="9">FL130A</strain>
    </source>
</reference>
<feature type="domain" description="DNA-directed DNA polymerase family B multifunctional" evidence="8">
    <location>
        <begin position="499"/>
        <end position="731"/>
    </location>
</feature>
<keyword evidence="4" id="KW-0548">Nucleotidyltransferase</keyword>
<dbReference type="InterPro" id="IPR006134">
    <property type="entry name" value="DNA-dir_DNA_pol_B_multi_dom"/>
</dbReference>
<proteinExistence type="inferred from homology"/>
<sequence>SQQELILKFAELYQSYSPDIEFGFNTGGYDWNFILRKSMVLEIYDQFVSIITNTKSNTNLKIQEIQIRVVDLDIEKVNQKYEFAGININNRKIKVNLMETMKCEFLKIPRTIFIDLLIWSKKTFQTEIKNTLDVVLKHCGLSGKIDLLYLLEKNSIDLRCMFVYANAIIFHYNKQILTQLAVQLSKKTKIQLEQCEFAFLVSDDELEDYAIELAYYCSVDTMRLHELNIKRNIISDYIQLAELSYVTISNVFTNAIGCLVRNLFGKYSSQKKILVSSRVKRIVEQGKYEGALVLVPNKSFTTPVADLDFASYYPNTIILNNISTDTRLNNFTTDSNIIIDNEKTYGIFKKHHGKRDKMGIMPLMCHDLLEACNETKRLMKIHKNDKSKYLYYSSKSNALKILANSVYGETGYKFSPLYREEIASSITAFCHHMLKQVIEFISQLGFIIIYGDTDSIFYTLPESFFIDLHLQYRSNLITKEEYWREMVKIIIEQSNILETKINEYLKEKTSFSYLRMTYEKTMWPTIFIAKKHYFGVVHESESNFTSPSLYLKGVKVVKQNVSEFYKIVAEEMIWSALGFNHEDKSIKREDIDRKQSTFQIINKYICQKNISLDLFVLTAKYDSVYSPISLIEFEKLFNPHLHDKEELKRIREKQKNSETRKGNRMVIAFASMMQRNKKPLEPGRFYYYIVSKEGQNNKNVDTWQKMMLTDEFDPRKHKIDVNHYFYSLRDIVSGLTEYDEKQTIQLIQELCENQTQTRLQYSRNVINKRKSVSSDEKSKFDFTSNNYFSIIPNELIQKIFDYLYDEPKSQLFLGFTCHNLYQQYQDFIWNLSIFKFHGKLSDPSLFFEVTDLKKAKKLSKVTFHKRYSRCSWCKKKALSCGPEYPCRNCCEGACKKTEVTKKIFTNNQGIRYVKSIAPYWSSNIYLRHIDAIDDLIKKRCRKCQEKAVCSKVILLNGTCDVDMCPYNQQIQEIMFSEFYQRVDRIAHKHFMCEPCYNSCQKLANLPIMIPTLWTPDIPWEFI</sequence>
<dbReference type="PRINTS" id="PR00106">
    <property type="entry name" value="DNAPOLB"/>
</dbReference>
<dbReference type="InterPro" id="IPR006172">
    <property type="entry name" value="DNA-dir_DNA_pol_B"/>
</dbReference>
<dbReference type="InterPro" id="IPR012337">
    <property type="entry name" value="RNaseH-like_sf"/>
</dbReference>
<dbReference type="GO" id="GO:0003887">
    <property type="term" value="F:DNA-directed DNA polymerase activity"/>
    <property type="evidence" value="ECO:0007669"/>
    <property type="project" value="UniProtKB-KW"/>
</dbReference>
<comment type="caution">
    <text evidence="9">The sequence shown here is derived from an EMBL/GenBank/DDBJ whole genome shotgun (WGS) entry which is preliminary data.</text>
</comment>
<dbReference type="InterPro" id="IPR050240">
    <property type="entry name" value="DNA_pol_type-B"/>
</dbReference>
<gene>
    <name evidence="9" type="ORF">ALEPTO_LOCUS11031</name>
</gene>
<protein>
    <recommendedName>
        <fullName evidence="2">DNA-directed DNA polymerase</fullName>
        <ecNumber evidence="2">2.7.7.7</ecNumber>
    </recommendedName>
</protein>
<evidence type="ECO:0000313" key="10">
    <source>
        <dbReference type="Proteomes" id="UP000789508"/>
    </source>
</evidence>
<accession>A0A9N9HFU5</accession>
<dbReference type="EMBL" id="CAJVPS010015315">
    <property type="protein sequence ID" value="CAG8686374.1"/>
    <property type="molecule type" value="Genomic_DNA"/>
</dbReference>
<keyword evidence="10" id="KW-1185">Reference proteome</keyword>
<dbReference type="InterPro" id="IPR023211">
    <property type="entry name" value="DNA_pol_palm_dom_sf"/>
</dbReference>
<dbReference type="GO" id="GO:0003677">
    <property type="term" value="F:DNA binding"/>
    <property type="evidence" value="ECO:0007669"/>
    <property type="project" value="UniProtKB-KW"/>
</dbReference>
<dbReference type="Pfam" id="PF00136">
    <property type="entry name" value="DNA_pol_B"/>
    <property type="match status" value="2"/>
</dbReference>
<evidence type="ECO:0000256" key="5">
    <source>
        <dbReference type="ARBA" id="ARBA00022932"/>
    </source>
</evidence>
<evidence type="ECO:0000259" key="8">
    <source>
        <dbReference type="Pfam" id="PF00136"/>
    </source>
</evidence>
<dbReference type="SUPFAM" id="SSF56672">
    <property type="entry name" value="DNA/RNA polymerases"/>
    <property type="match status" value="1"/>
</dbReference>
<evidence type="ECO:0000313" key="9">
    <source>
        <dbReference type="EMBL" id="CAG8686374.1"/>
    </source>
</evidence>
<dbReference type="SMART" id="SM00486">
    <property type="entry name" value="POLBc"/>
    <property type="match status" value="1"/>
</dbReference>
<dbReference type="Gene3D" id="1.10.132.60">
    <property type="entry name" value="DNA polymerase family B, C-terminal domain"/>
    <property type="match status" value="1"/>
</dbReference>
<evidence type="ECO:0000256" key="3">
    <source>
        <dbReference type="ARBA" id="ARBA00022679"/>
    </source>
</evidence>
<dbReference type="Proteomes" id="UP000789508">
    <property type="component" value="Unassembled WGS sequence"/>
</dbReference>
<keyword evidence="3" id="KW-0808">Transferase</keyword>
<dbReference type="Gene3D" id="1.10.287.690">
    <property type="entry name" value="Helix hairpin bin"/>
    <property type="match status" value="1"/>
</dbReference>
<dbReference type="AlphaFoldDB" id="A0A9N9HFU5"/>
<evidence type="ECO:0000256" key="6">
    <source>
        <dbReference type="ARBA" id="ARBA00023125"/>
    </source>
</evidence>
<name>A0A9N9HFU5_9GLOM</name>
<dbReference type="OrthoDB" id="2436707at2759"/>
<dbReference type="GO" id="GO:0006261">
    <property type="term" value="P:DNA-templated DNA replication"/>
    <property type="evidence" value="ECO:0007669"/>
    <property type="project" value="TreeGrafter"/>
</dbReference>
<feature type="non-terminal residue" evidence="9">
    <location>
        <position position="1"/>
    </location>
</feature>
<comment type="catalytic activity">
    <reaction evidence="7">
        <text>DNA(n) + a 2'-deoxyribonucleoside 5'-triphosphate = DNA(n+1) + diphosphate</text>
        <dbReference type="Rhea" id="RHEA:22508"/>
        <dbReference type="Rhea" id="RHEA-COMP:17339"/>
        <dbReference type="Rhea" id="RHEA-COMP:17340"/>
        <dbReference type="ChEBI" id="CHEBI:33019"/>
        <dbReference type="ChEBI" id="CHEBI:61560"/>
        <dbReference type="ChEBI" id="CHEBI:173112"/>
        <dbReference type="EC" id="2.7.7.7"/>
    </reaction>
</comment>
<dbReference type="SUPFAM" id="SSF53098">
    <property type="entry name" value="Ribonuclease H-like"/>
    <property type="match status" value="1"/>
</dbReference>
<dbReference type="InterPro" id="IPR036397">
    <property type="entry name" value="RNaseH_sf"/>
</dbReference>
<feature type="domain" description="DNA-directed DNA polymerase family B multifunctional" evidence="8">
    <location>
        <begin position="261"/>
        <end position="460"/>
    </location>
</feature>
<dbReference type="EC" id="2.7.7.7" evidence="2"/>
<evidence type="ECO:0000256" key="7">
    <source>
        <dbReference type="ARBA" id="ARBA00049244"/>
    </source>
</evidence>
<evidence type="ECO:0000256" key="2">
    <source>
        <dbReference type="ARBA" id="ARBA00012417"/>
    </source>
</evidence>
<dbReference type="Gene3D" id="3.90.1600.10">
    <property type="entry name" value="Palm domain of DNA polymerase"/>
    <property type="match status" value="1"/>
</dbReference>
<dbReference type="PANTHER" id="PTHR10322">
    <property type="entry name" value="DNA POLYMERASE CATALYTIC SUBUNIT"/>
    <property type="match status" value="1"/>
</dbReference>
<evidence type="ECO:0000256" key="1">
    <source>
        <dbReference type="ARBA" id="ARBA00005755"/>
    </source>
</evidence>
<keyword evidence="6" id="KW-0238">DNA-binding</keyword>
<organism evidence="9 10">
    <name type="scientific">Ambispora leptoticha</name>
    <dbReference type="NCBI Taxonomy" id="144679"/>
    <lineage>
        <taxon>Eukaryota</taxon>
        <taxon>Fungi</taxon>
        <taxon>Fungi incertae sedis</taxon>
        <taxon>Mucoromycota</taxon>
        <taxon>Glomeromycotina</taxon>
        <taxon>Glomeromycetes</taxon>
        <taxon>Archaeosporales</taxon>
        <taxon>Ambisporaceae</taxon>
        <taxon>Ambispora</taxon>
    </lineage>
</organism>
<dbReference type="InterPro" id="IPR042087">
    <property type="entry name" value="DNA_pol_B_thumb"/>
</dbReference>
<dbReference type="InterPro" id="IPR043502">
    <property type="entry name" value="DNA/RNA_pol_sf"/>
</dbReference>
<keyword evidence="5" id="KW-0239">DNA-directed DNA polymerase</keyword>